<gene>
    <name evidence="7" type="primary">GON4L</name>
    <name evidence="7" type="ORF">Bhyg_01505</name>
</gene>
<proteinExistence type="predicted"/>
<keyword evidence="3" id="KW-0804">Transcription</keyword>
<reference evidence="7" key="1">
    <citation type="submission" date="2022-07" db="EMBL/GenBank/DDBJ databases">
        <authorList>
            <person name="Trinca V."/>
            <person name="Uliana J.V.C."/>
            <person name="Torres T.T."/>
            <person name="Ward R.J."/>
            <person name="Monesi N."/>
        </authorList>
    </citation>
    <scope>NUCLEOTIDE SEQUENCE</scope>
    <source>
        <strain evidence="7">HSMRA1968</strain>
        <tissue evidence="7">Whole embryos</tissue>
    </source>
</reference>
<evidence type="ECO:0000256" key="1">
    <source>
        <dbReference type="ARBA" id="ARBA00004123"/>
    </source>
</evidence>
<dbReference type="InterPro" id="IPR052435">
    <property type="entry name" value="YY1-Transcr_Regul"/>
</dbReference>
<dbReference type="GO" id="GO:0006355">
    <property type="term" value="P:regulation of DNA-templated transcription"/>
    <property type="evidence" value="ECO:0007669"/>
    <property type="project" value="InterPro"/>
</dbReference>
<name>A0A9Q0NBD9_9DIPT</name>
<dbReference type="SUPFAM" id="SSF47762">
    <property type="entry name" value="PAH2 domain"/>
    <property type="match status" value="2"/>
</dbReference>
<dbReference type="OrthoDB" id="6257037at2759"/>
<evidence type="ECO:0000256" key="2">
    <source>
        <dbReference type="ARBA" id="ARBA00023015"/>
    </source>
</evidence>
<feature type="compositionally biased region" description="Polar residues" evidence="6">
    <location>
        <begin position="345"/>
        <end position="365"/>
    </location>
</feature>
<evidence type="ECO:0000256" key="6">
    <source>
        <dbReference type="SAM" id="MobiDB-lite"/>
    </source>
</evidence>
<feature type="compositionally biased region" description="Polar residues" evidence="6">
    <location>
        <begin position="978"/>
        <end position="995"/>
    </location>
</feature>
<feature type="non-terminal residue" evidence="7">
    <location>
        <position position="1"/>
    </location>
</feature>
<feature type="compositionally biased region" description="Basic and acidic residues" evidence="6">
    <location>
        <begin position="428"/>
        <end position="445"/>
    </location>
</feature>
<keyword evidence="8" id="KW-1185">Reference proteome</keyword>
<feature type="non-terminal residue" evidence="7">
    <location>
        <position position="1043"/>
    </location>
</feature>
<dbReference type="Gene3D" id="1.10.10.60">
    <property type="entry name" value="Homeodomain-like"/>
    <property type="match status" value="1"/>
</dbReference>
<evidence type="ECO:0000313" key="7">
    <source>
        <dbReference type="EMBL" id="KAJ6646294.1"/>
    </source>
</evidence>
<evidence type="ECO:0000256" key="4">
    <source>
        <dbReference type="ARBA" id="ARBA00023242"/>
    </source>
</evidence>
<dbReference type="InterPro" id="IPR003822">
    <property type="entry name" value="PAH"/>
</dbReference>
<sequence length="1043" mass="119138">VQLDDLTRDSSINIENLKPALSVINKWEEDLFQTDSDENKEYAEFLLGEAVKSQNTTSSYIPKFSKRLMNTVVESVAFPYPHLLPTIPFRMDLRKKIGFIPIEDYLIAHFLEIFYDEYRNERIRNDTEVKVSLERICSRLCSRMCPFRESDRRNSMYRYVIQRKSKNAVYNPIKYFFEHCKAPPVKHKLYEYNGQLAAKDLPLNSLNRFPKAWADHLKNYKALLHNRITLSRPVQKVVPWCRALEPPNAEAETVEKSRPQPIFLVKAKSDSKCSNVLPLQYEIVEVPGEPDTTARKVIAANSASGNDGSDSRSLELGQKVGLPSTSKAKRRDIENCVSRLHSKNVAKQSETSDPIPKNSITPSSSIRNTLSRKLAQILSCTLENSITFNAENANNHHLLAVQSSVRNFIIYMNLVEFNLKMANINKKSNKEAGDETQNRKSKPVEDVAEPQDSVNPCSSTSAPASTKKNPKTQRTDNTRLMLLPETREDTNEKDLVYAQNFMDKVEEVYLAENKSEKITEFLHILQTFNESTDKVEEMYYKMEKLFLPDHPELADLFLTFMLPGHAAVVGKFMEHFMLTNMNNFINKLNIYFNKQPAQIRKIMACLKDLSNEDDVKMEQIKLKICPLLKGNPLLIEWFKQCFPDETSSDNSPDDYESLSFHKAENANQTDDENDVYENIQQNEIIADPVENPCLLRYLNGRMYYGSSRVLLPAKLSFLVVTASDQKCINKIAKCEVTQRQKDGIGENETEYRCVHNIKQFGDNKIKECQKNQLETSDISVSEDVDNEKSTEEQNCSDATDDVDVQSSESCVNSDEKNTAESQEIVYNTCDDLTLKAHGIRLNPTVHQSNVIKSEDLLCLLDPVDDIACKDAEESQKNSPKRQSTRAHRKSPNTKKTTKRSSIGNRKTSNATEDSNAIRTAKRLKRLIESDDLDEPERLSKKPKLSKQTKVAENGKIRKNRPSSSDETTAIEIVKTEPNAKTVTSASSTPDASNTWSREEDKLVLEQIKMGFTNEENLVQTLHLEKLPNRTHDEIYDRFKFLMD</sequence>
<comment type="caution">
    <text evidence="7">The sequence shown here is derived from an EMBL/GenBank/DDBJ whole genome shotgun (WGS) entry which is preliminary data.</text>
</comment>
<evidence type="ECO:0000256" key="3">
    <source>
        <dbReference type="ARBA" id="ARBA00023163"/>
    </source>
</evidence>
<dbReference type="EMBL" id="WJQU01000001">
    <property type="protein sequence ID" value="KAJ6646294.1"/>
    <property type="molecule type" value="Genomic_DNA"/>
</dbReference>
<feature type="region of interest" description="Disordered" evidence="6">
    <location>
        <begin position="776"/>
        <end position="817"/>
    </location>
</feature>
<accession>A0A9Q0NBD9</accession>
<dbReference type="InterPro" id="IPR036600">
    <property type="entry name" value="PAH_sf"/>
</dbReference>
<evidence type="ECO:0000313" key="8">
    <source>
        <dbReference type="Proteomes" id="UP001151699"/>
    </source>
</evidence>
<feature type="region of interest" description="Disordered" evidence="6">
    <location>
        <begin position="428"/>
        <end position="478"/>
    </location>
</feature>
<keyword evidence="2" id="KW-0805">Transcription regulation</keyword>
<dbReference type="AlphaFoldDB" id="A0A9Q0NBD9"/>
<organism evidence="7 8">
    <name type="scientific">Pseudolycoriella hygida</name>
    <dbReference type="NCBI Taxonomy" id="35572"/>
    <lineage>
        <taxon>Eukaryota</taxon>
        <taxon>Metazoa</taxon>
        <taxon>Ecdysozoa</taxon>
        <taxon>Arthropoda</taxon>
        <taxon>Hexapoda</taxon>
        <taxon>Insecta</taxon>
        <taxon>Pterygota</taxon>
        <taxon>Neoptera</taxon>
        <taxon>Endopterygota</taxon>
        <taxon>Diptera</taxon>
        <taxon>Nematocera</taxon>
        <taxon>Sciaroidea</taxon>
        <taxon>Sciaridae</taxon>
        <taxon>Pseudolycoriella</taxon>
    </lineage>
</organism>
<dbReference type="Proteomes" id="UP001151699">
    <property type="component" value="Chromosome A"/>
</dbReference>
<feature type="region of interest" description="Disordered" evidence="6">
    <location>
        <begin position="301"/>
        <end position="365"/>
    </location>
</feature>
<feature type="region of interest" description="Disordered" evidence="6">
    <location>
        <begin position="870"/>
        <end position="917"/>
    </location>
</feature>
<dbReference type="GO" id="GO:0005634">
    <property type="term" value="C:nucleus"/>
    <property type="evidence" value="ECO:0007669"/>
    <property type="project" value="UniProtKB-SubCell"/>
</dbReference>
<feature type="region of interest" description="Disordered" evidence="6">
    <location>
        <begin position="931"/>
        <end position="969"/>
    </location>
</feature>
<feature type="compositionally biased region" description="Polar residues" evidence="6">
    <location>
        <begin position="452"/>
        <end position="467"/>
    </location>
</feature>
<keyword evidence="4 5" id="KW-0539">Nucleus</keyword>
<dbReference type="Gene3D" id="1.20.1160.11">
    <property type="entry name" value="Paired amphipathic helix"/>
    <property type="match status" value="1"/>
</dbReference>
<evidence type="ECO:0000256" key="5">
    <source>
        <dbReference type="PROSITE-ProRule" id="PRU00810"/>
    </source>
</evidence>
<dbReference type="PANTHER" id="PTHR16088">
    <property type="entry name" value="YY1 ASSOCIATED PROTEIN-RELATED"/>
    <property type="match status" value="1"/>
</dbReference>
<feature type="region of interest" description="Disordered" evidence="6">
    <location>
        <begin position="978"/>
        <end position="997"/>
    </location>
</feature>
<dbReference type="GO" id="GO:0003712">
    <property type="term" value="F:transcription coregulator activity"/>
    <property type="evidence" value="ECO:0007669"/>
    <property type="project" value="TreeGrafter"/>
</dbReference>
<comment type="subcellular location">
    <subcellularLocation>
        <location evidence="1 5">Nucleus</location>
    </subcellularLocation>
</comment>
<feature type="compositionally biased region" description="Polar residues" evidence="6">
    <location>
        <begin position="899"/>
        <end position="917"/>
    </location>
</feature>
<dbReference type="PANTHER" id="PTHR16088:SF3">
    <property type="entry name" value="GON-4-LIKE PROTEIN"/>
    <property type="match status" value="1"/>
</dbReference>
<protein>
    <submittedName>
        <fullName evidence="7">GON-4-like protein</fullName>
    </submittedName>
</protein>
<feature type="compositionally biased region" description="Basic residues" evidence="6">
    <location>
        <begin position="878"/>
        <end position="898"/>
    </location>
</feature>
<dbReference type="PROSITE" id="PS51477">
    <property type="entry name" value="PAH"/>
    <property type="match status" value="1"/>
</dbReference>